<feature type="transmembrane region" description="Helical" evidence="1">
    <location>
        <begin position="7"/>
        <end position="30"/>
    </location>
</feature>
<feature type="transmembrane region" description="Helical" evidence="1">
    <location>
        <begin position="173"/>
        <end position="192"/>
    </location>
</feature>
<reference evidence="2 3" key="1">
    <citation type="submission" date="2016-07" db="EMBL/GenBank/DDBJ databases">
        <title>Complete genome sequence of Altererythrobacter namhicola JCM 16345T, containing esterase-encoding genes.</title>
        <authorList>
            <person name="Cheng H."/>
            <person name="Wu Y.-H."/>
            <person name="Jian S.-L."/>
            <person name="Huo Y.-Y."/>
            <person name="Wang C.-S."/>
            <person name="Xu X.-W."/>
        </authorList>
    </citation>
    <scope>NUCLEOTIDE SEQUENCE [LARGE SCALE GENOMIC DNA]</scope>
    <source>
        <strain evidence="2 3">JCM 16345</strain>
    </source>
</reference>
<dbReference type="RefSeq" id="WP_067786632.1">
    <property type="nucleotide sequence ID" value="NZ_CP016545.1"/>
</dbReference>
<protein>
    <recommendedName>
        <fullName evidence="1">SURF1-like protein</fullName>
    </recommendedName>
</protein>
<keyword evidence="1" id="KW-1133">Transmembrane helix</keyword>
<accession>A0A1C7D7F2</accession>
<sequence length="202" mass="21215">MTDRTGIPVFATVLVIAAIATMLALGVWQLGRAEWKADLLERYAAASGLPPTEFPTTEEAVEDALYRRAFVTCERIVSRNAEAGTSAEGVKGLAQIARCALAGGGEADIVLGYTASPQIADWPEGDAGGATVGGIIGPGRSGEARLIAQPPQAGLAPIAAPNPADLPNNHTAYAWQWFFFALTAGIIYVLAVRRRRRDARGA</sequence>
<evidence type="ECO:0000313" key="2">
    <source>
        <dbReference type="EMBL" id="ANU07416.1"/>
    </source>
</evidence>
<dbReference type="STRING" id="645517.A6F65_01108"/>
<comment type="similarity">
    <text evidence="1">Belongs to the SURF1 family.</text>
</comment>
<organism evidence="2 3">
    <name type="scientific">Paraurantiacibacter namhicola</name>
    <dbReference type="NCBI Taxonomy" id="645517"/>
    <lineage>
        <taxon>Bacteria</taxon>
        <taxon>Pseudomonadati</taxon>
        <taxon>Pseudomonadota</taxon>
        <taxon>Alphaproteobacteria</taxon>
        <taxon>Sphingomonadales</taxon>
        <taxon>Erythrobacteraceae</taxon>
        <taxon>Paraurantiacibacter</taxon>
    </lineage>
</organism>
<dbReference type="KEGG" id="anh:A6F65_01108"/>
<dbReference type="GO" id="GO:0005886">
    <property type="term" value="C:plasma membrane"/>
    <property type="evidence" value="ECO:0007669"/>
    <property type="project" value="UniProtKB-SubCell"/>
</dbReference>
<dbReference type="Pfam" id="PF02104">
    <property type="entry name" value="SURF1"/>
    <property type="match status" value="1"/>
</dbReference>
<dbReference type="CDD" id="cd06662">
    <property type="entry name" value="SURF1"/>
    <property type="match status" value="1"/>
</dbReference>
<dbReference type="PROSITE" id="PS50895">
    <property type="entry name" value="SURF1"/>
    <property type="match status" value="1"/>
</dbReference>
<evidence type="ECO:0000256" key="1">
    <source>
        <dbReference type="RuleBase" id="RU363076"/>
    </source>
</evidence>
<proteinExistence type="inferred from homology"/>
<keyword evidence="1" id="KW-1003">Cell membrane</keyword>
<dbReference type="OrthoDB" id="6079986at2"/>
<keyword evidence="1" id="KW-0812">Transmembrane</keyword>
<dbReference type="EMBL" id="CP016545">
    <property type="protein sequence ID" value="ANU07416.1"/>
    <property type="molecule type" value="Genomic_DNA"/>
</dbReference>
<dbReference type="AlphaFoldDB" id="A0A1C7D7F2"/>
<keyword evidence="3" id="KW-1185">Reference proteome</keyword>
<gene>
    <name evidence="2" type="ORF">A6F65_01108</name>
</gene>
<dbReference type="Proteomes" id="UP000092698">
    <property type="component" value="Chromosome"/>
</dbReference>
<dbReference type="InterPro" id="IPR002994">
    <property type="entry name" value="Surf1/Shy1"/>
</dbReference>
<name>A0A1C7D7F2_9SPHN</name>
<comment type="subcellular location">
    <subcellularLocation>
        <location evidence="1">Cell membrane</location>
        <topology evidence="1">Multi-pass membrane protein</topology>
    </subcellularLocation>
</comment>
<evidence type="ECO:0000313" key="3">
    <source>
        <dbReference type="Proteomes" id="UP000092698"/>
    </source>
</evidence>
<keyword evidence="1" id="KW-0472">Membrane</keyword>